<dbReference type="CDD" id="cd00146">
    <property type="entry name" value="PKD"/>
    <property type="match status" value="9"/>
</dbReference>
<dbReference type="InterPro" id="IPR022409">
    <property type="entry name" value="PKD/Chitinase_dom"/>
</dbReference>
<organism evidence="8 9">
    <name type="scientific">Halobacterium bonnevillei</name>
    <dbReference type="NCBI Taxonomy" id="2692200"/>
    <lineage>
        <taxon>Archaea</taxon>
        <taxon>Methanobacteriati</taxon>
        <taxon>Methanobacteriota</taxon>
        <taxon>Stenosarchaea group</taxon>
        <taxon>Halobacteria</taxon>
        <taxon>Halobacteriales</taxon>
        <taxon>Halobacteriaceae</taxon>
        <taxon>Halobacterium</taxon>
    </lineage>
</organism>
<dbReference type="Pfam" id="PF07705">
    <property type="entry name" value="CARDB"/>
    <property type="match status" value="1"/>
</dbReference>
<feature type="domain" description="PKD" evidence="7">
    <location>
        <begin position="239"/>
        <end position="327"/>
    </location>
</feature>
<dbReference type="Gene3D" id="2.60.40.10">
    <property type="entry name" value="Immunoglobulins"/>
    <property type="match status" value="13"/>
</dbReference>
<dbReference type="Proteomes" id="UP000471521">
    <property type="component" value="Unassembled WGS sequence"/>
</dbReference>
<evidence type="ECO:0000313" key="8">
    <source>
        <dbReference type="EMBL" id="MXR19148.1"/>
    </source>
</evidence>
<evidence type="ECO:0000259" key="7">
    <source>
        <dbReference type="PROSITE" id="PS50093"/>
    </source>
</evidence>
<dbReference type="OrthoDB" id="103676at2157"/>
<dbReference type="EMBL" id="WUUU01000001">
    <property type="protein sequence ID" value="MXR19148.1"/>
    <property type="molecule type" value="Genomic_DNA"/>
</dbReference>
<dbReference type="PANTHER" id="PTHR46730">
    <property type="entry name" value="POLYCYSTIN-1"/>
    <property type="match status" value="1"/>
</dbReference>
<feature type="compositionally biased region" description="Polar residues" evidence="6">
    <location>
        <begin position="154"/>
        <end position="164"/>
    </location>
</feature>
<evidence type="ECO:0000256" key="6">
    <source>
        <dbReference type="SAM" id="MobiDB-lite"/>
    </source>
</evidence>
<dbReference type="InterPro" id="IPR011635">
    <property type="entry name" value="CARDB"/>
</dbReference>
<feature type="domain" description="PKD" evidence="7">
    <location>
        <begin position="440"/>
        <end position="500"/>
    </location>
</feature>
<keyword evidence="4" id="KW-1133">Transmembrane helix</keyword>
<feature type="domain" description="PKD" evidence="7">
    <location>
        <begin position="968"/>
        <end position="1022"/>
    </location>
</feature>
<dbReference type="GO" id="GO:0005886">
    <property type="term" value="C:plasma membrane"/>
    <property type="evidence" value="ECO:0007669"/>
    <property type="project" value="TreeGrafter"/>
</dbReference>
<evidence type="ECO:0000256" key="1">
    <source>
        <dbReference type="ARBA" id="ARBA00004141"/>
    </source>
</evidence>
<dbReference type="InterPro" id="IPR013783">
    <property type="entry name" value="Ig-like_fold"/>
</dbReference>
<keyword evidence="3" id="KW-0677">Repeat</keyword>
<feature type="domain" description="PKD" evidence="7">
    <location>
        <begin position="765"/>
        <end position="855"/>
    </location>
</feature>
<dbReference type="SUPFAM" id="SSF63446">
    <property type="entry name" value="Type I dockerin domain"/>
    <property type="match status" value="1"/>
</dbReference>
<keyword evidence="9" id="KW-1185">Reference proteome</keyword>
<dbReference type="InterPro" id="IPR047565">
    <property type="entry name" value="Alpha-macroglob_thiol-ester_cl"/>
</dbReference>
<dbReference type="PROSITE" id="PS50093">
    <property type="entry name" value="PKD"/>
    <property type="match status" value="11"/>
</dbReference>
<feature type="region of interest" description="Disordered" evidence="6">
    <location>
        <begin position="35"/>
        <end position="56"/>
    </location>
</feature>
<dbReference type="Pfam" id="PF07678">
    <property type="entry name" value="TED_complement"/>
    <property type="match status" value="1"/>
</dbReference>
<dbReference type="SMART" id="SM00089">
    <property type="entry name" value="PKD"/>
    <property type="match status" value="11"/>
</dbReference>
<evidence type="ECO:0000256" key="4">
    <source>
        <dbReference type="ARBA" id="ARBA00022989"/>
    </source>
</evidence>
<feature type="domain" description="PKD" evidence="7">
    <location>
        <begin position="151"/>
        <end position="232"/>
    </location>
</feature>
<comment type="caution">
    <text evidence="8">The sequence shown here is derived from an EMBL/GenBank/DDBJ whole genome shotgun (WGS) entry which is preliminary data.</text>
</comment>
<reference evidence="8 9" key="1">
    <citation type="submission" date="2019-12" db="EMBL/GenBank/DDBJ databases">
        <title>Isolation and characterization of three novel carbon monoxide-oxidizing members of Halobacteria from salione crusts and soils.</title>
        <authorList>
            <person name="Myers M.R."/>
            <person name="King G.M."/>
        </authorList>
    </citation>
    <scope>NUCLEOTIDE SEQUENCE [LARGE SCALE GENOMIC DNA]</scope>
    <source>
        <strain evidence="8 9">PCN9</strain>
    </source>
</reference>
<dbReference type="Gene3D" id="1.50.10.20">
    <property type="match status" value="1"/>
</dbReference>
<feature type="domain" description="PKD" evidence="7">
    <location>
        <begin position="526"/>
        <end position="588"/>
    </location>
</feature>
<name>A0A6B0SCQ2_9EURY</name>
<dbReference type="SUPFAM" id="SSF49299">
    <property type="entry name" value="PKD domain"/>
    <property type="match status" value="11"/>
</dbReference>
<feature type="domain" description="PKD" evidence="7">
    <location>
        <begin position="881"/>
        <end position="925"/>
    </location>
</feature>
<feature type="domain" description="PKD" evidence="7">
    <location>
        <begin position="709"/>
        <end position="764"/>
    </location>
</feature>
<dbReference type="InterPro" id="IPR000601">
    <property type="entry name" value="PKD_dom"/>
</dbReference>
<comment type="subcellular location">
    <subcellularLocation>
        <location evidence="1">Membrane</location>
        <topology evidence="1">Multi-pass membrane protein</topology>
    </subcellularLocation>
</comment>
<dbReference type="InterPro" id="IPR036439">
    <property type="entry name" value="Dockerin_dom_sf"/>
</dbReference>
<evidence type="ECO:0000313" key="9">
    <source>
        <dbReference type="Proteomes" id="UP000471521"/>
    </source>
</evidence>
<evidence type="ECO:0000256" key="5">
    <source>
        <dbReference type="ARBA" id="ARBA00023136"/>
    </source>
</evidence>
<feature type="compositionally biased region" description="Polar residues" evidence="6">
    <location>
        <begin position="35"/>
        <end position="44"/>
    </location>
</feature>
<feature type="domain" description="PKD" evidence="7">
    <location>
        <begin position="589"/>
        <end position="649"/>
    </location>
</feature>
<dbReference type="PANTHER" id="PTHR46730:SF4">
    <property type="entry name" value="POLYCYSTIC KIDNEY DISEASE PROTEIN 1-LIKE 1"/>
    <property type="match status" value="1"/>
</dbReference>
<dbReference type="SMART" id="SM01419">
    <property type="entry name" value="Thiol-ester_cl"/>
    <property type="match status" value="1"/>
</dbReference>
<dbReference type="InterPro" id="IPR011626">
    <property type="entry name" value="Alpha-macroglobulin_TED"/>
</dbReference>
<dbReference type="InterPro" id="IPR008930">
    <property type="entry name" value="Terpenoid_cyclase/PrenylTrfase"/>
</dbReference>
<feature type="domain" description="PKD" evidence="7">
    <location>
        <begin position="356"/>
        <end position="413"/>
    </location>
</feature>
<protein>
    <submittedName>
        <fullName evidence="8">PKD domain-containing protein</fullName>
    </submittedName>
</protein>
<dbReference type="RefSeq" id="WP_159524745.1">
    <property type="nucleotide sequence ID" value="NZ_WUUU01000001.1"/>
</dbReference>
<sequence>MTRHWQTIGAVMFAIILIAAPVSGAATTPSVITTNTQVQDPSLQTDTNATDDDPPDAPESYYGNVTIDGQPAPAGTVITALIDGEVKGQITVDTPGSYGGPKVSDEKLVVNASENGSTVRFFVGSLEANTTDEFQSGTNSELDLAFDDTESPTANAGSNYQTLENEPVTFDGSESTDDGQLITYEWDFGDNTENATGVSPTHEYSENGTYTVTLTVTDAAGKTDTDTATVTVGAVENPPEADFTATPTNPEAGQEITFENQSTDNGTIERVEWDFDGDGETDAEGDTVTHRFGVPRTYNVTLTVTDDSGFQDTHAKRITVSQTERDLAASPTTGYVNATTVDFELPNTDNLHVDEYEWHFDDGTPLDSTSSPTTAHVYNQDGAFNVTVTGYNNGTTVVTGNETVTVETVSGTLDSSQTQAVVNWTTLDLSAEASEPVNQSALTYEWDFGNGQTETTDANETSYVYPSAENFTITVTARGDGGPVFTDTIDISVERAKGSLSASPDTAYTNVTAVNYTATTDTDGITPTAYEWDFDGDGVFERTTTSNEAAHVFTQSGSFTSTVSVKSQHGRLFKAETPVTVQQPAGDLTATPTSGFANSTTVSLELANVSESVRSNIDHYQWDFGDGTTRETASNSTTRVYAETGEHEVIAYGIDSDSDIIVSAVTTVTIERATGQVTTEPAPIRANVTEMNATVTDVTPEVSDDIEHYEWAFGDGTTETTTSNATTHTYSQSGSYTLTATAVTNTGDVLFDTQTTIDVLEEGRPTAAFTWTPTQPTVGETVTFNASASTDNDPLASYEWDFDSDGTTDDKGETTQHTFTEFVGERNVTLTVTDQDGLTESTQHTVTVVRANGDLVADPTTGYANYTAIGFQLTNVTADIDAAEYEWTFGDGNNITTIGNTTTFTYTEPGDYEATVTALNDQGETLVVESETVSITRASGDATATPNDPYANWTDVNFEVENVTPGVTPAAYEWDFGNGDSDVTSSNATTYTYSQPGEYEATVTALSSDETVLFTRTITISVQRADGELAASPSPALTNVTEVTLTATTTSPGVDPVAYQWSFGDGSTRVTTANTTTHLYSSAGNYTTEVRALNGDGQPLFTRTATVEVVDGDISVSINTPAEQRIQDGVLMNVTVTNERGIKTPGVNVSVEAQGDYYYTRDEQTSATLGPVTLNASESKTLTWNITTWADQELDPSSYYNGRIDLRATADPGDEIPEANERNNRDAADTVATFTDIETYVYSYYRGVIGDQHEVDVTIENEGSAGAKQPHNVTVSMGDGTTKEINLSAAELGAGERNYQTIEYTYSERGDYQINATVLTDPQYPENNRSTDSVRIRPFELSMDYVNAPYEVENGSTFTVYGSYDTNTETEVNLSIELPDGLELADGESRTKTDQSSRWGGSERWTVKATTPSDDYQINVTATARNESETNSDTTTVIIPKIRVTDEAAAVVSGGDSNSSTGELIVRNESTFDHEITLSVQAGFEGRTLEGLEYLFSYPYGCVEQTTSPMLAALHTDQYYRDRISPGDYDRDRVNKSVAIGMERLSSGDNAQHDNGAWSMWGNSPSGDRFYTMYALFGSASVRNDEAYGTNSGTASTASAVSPYAQDISTSIDAIDYNQTIHWIRDIQTDDGAIESDGYFLDDDPAMTGYTLVTIEKAEPFNESTQSVATAVRRNATQYLLETQEDNGSWNDDNAKSTAIAVWGLQTAVESGLDNQTLSTRANESIDDGVEYLLQTQAPTGKWVEDRSSYWSSTGTTSQATAYALLALNSTGYTADNRTIQKGGEYLVGVYDDEGSWGFTEATAISIRALQEIGQGLGTVDRTVTIDINYENGTTALTKEVTVNESNSVARISLTADERKKLRQGSVTKTVTVNATGTGTVVTAIRNEQLVNREEYEDTEQARSGTSQSLATLESTALDTGGNSIGTQAPPFSVSVASDDELSARNDQTMAVTVTNNGESNMLSPIVEIPIRGGFNASATLDATAYAGTETVSENRLGTRLSEVNTSTLTDGDSIYVFARDVPAGSSRTYTVDVDVGSPGDIDVTADIRPMYNESFNVRTSQTLTATGLGDVNIDVVDEQASPVAADISIDGTQVATNTASTSTELSTGDHEISVVSGDTARSLNVSLANFETANVTFVQPDTVTEPMVVARTGDEMAVKSGTPARIVEQTANATAAEEIRRTFDIASSGGTMIVAFNETTERAVQAGAEPSITVDGADTSNWTYTAGENGGPSTIKIKSDGDVQVNITYDGKKLGEVTGDNSVTADDAAAIADAIANNEAVSSYGDVNNDGEVTVVDAMMIAQYADGARDADYQEGDA</sequence>
<dbReference type="Gene3D" id="1.10.1330.10">
    <property type="entry name" value="Dockerin domain"/>
    <property type="match status" value="1"/>
</dbReference>
<evidence type="ECO:0000256" key="2">
    <source>
        <dbReference type="ARBA" id="ARBA00022692"/>
    </source>
</evidence>
<dbReference type="InterPro" id="IPR035986">
    <property type="entry name" value="PKD_dom_sf"/>
</dbReference>
<dbReference type="Pfam" id="PF18911">
    <property type="entry name" value="PKD_4"/>
    <property type="match status" value="6"/>
</dbReference>
<dbReference type="Pfam" id="PF00801">
    <property type="entry name" value="PKD"/>
    <property type="match status" value="5"/>
</dbReference>
<dbReference type="GO" id="GO:0006816">
    <property type="term" value="P:calcium ion transport"/>
    <property type="evidence" value="ECO:0007669"/>
    <property type="project" value="TreeGrafter"/>
</dbReference>
<dbReference type="GO" id="GO:0000272">
    <property type="term" value="P:polysaccharide catabolic process"/>
    <property type="evidence" value="ECO:0007669"/>
    <property type="project" value="InterPro"/>
</dbReference>
<feature type="domain" description="PKD" evidence="7">
    <location>
        <begin position="1055"/>
        <end position="1114"/>
    </location>
</feature>
<dbReference type="GO" id="GO:0005261">
    <property type="term" value="F:monoatomic cation channel activity"/>
    <property type="evidence" value="ECO:0007669"/>
    <property type="project" value="TreeGrafter"/>
</dbReference>
<keyword evidence="2" id="KW-0812">Transmembrane</keyword>
<accession>A0A6B0SCQ2</accession>
<evidence type="ECO:0000256" key="3">
    <source>
        <dbReference type="ARBA" id="ARBA00022737"/>
    </source>
</evidence>
<feature type="region of interest" description="Disordered" evidence="6">
    <location>
        <begin position="154"/>
        <end position="177"/>
    </location>
</feature>
<dbReference type="CDD" id="cd02891">
    <property type="entry name" value="A2M_like"/>
    <property type="match status" value="1"/>
</dbReference>
<dbReference type="GO" id="GO:0005615">
    <property type="term" value="C:extracellular space"/>
    <property type="evidence" value="ECO:0007669"/>
    <property type="project" value="InterPro"/>
</dbReference>
<gene>
    <name evidence="8" type="ORF">GRX66_00490</name>
</gene>
<keyword evidence="5" id="KW-0472">Membrane</keyword>
<dbReference type="SUPFAM" id="SSF48239">
    <property type="entry name" value="Terpenoid cyclases/Protein prenyltransferases"/>
    <property type="match status" value="1"/>
</dbReference>
<proteinExistence type="predicted"/>